<reference evidence="1 2" key="1">
    <citation type="submission" date="2013-01" db="EMBL/GenBank/DDBJ databases">
        <title>The Genome Sequence of Bacillus cereus TIAC219.</title>
        <authorList>
            <consortium name="The Broad Institute Genome Sequencing Platform"/>
            <consortium name="The Broad Institute Genome Sequencing Center for Infectious Disease"/>
            <person name="Feldgarden M."/>
            <person name="Van der Auwera G.A."/>
            <person name="Mahillon J."/>
            <person name="Duprez V."/>
            <person name="Timmery S."/>
            <person name="Mattelet C."/>
            <person name="Dierick K."/>
            <person name="Sun M."/>
            <person name="Yu Z."/>
            <person name="Zhu L."/>
            <person name="Hu X."/>
            <person name="Shank E.B."/>
            <person name="Swiecicka I."/>
            <person name="Hansen B.M."/>
            <person name="Andrup L."/>
            <person name="Walker B."/>
            <person name="Young S.K."/>
            <person name="Zeng Q."/>
            <person name="Gargeya S."/>
            <person name="Fitzgerald M."/>
            <person name="Haas B."/>
            <person name="Abouelleil A."/>
            <person name="Alvarado L."/>
            <person name="Arachchi H.M."/>
            <person name="Berlin A.M."/>
            <person name="Chapman S.B."/>
            <person name="Dewar J."/>
            <person name="Goldberg J."/>
            <person name="Griggs A."/>
            <person name="Gujja S."/>
            <person name="Hansen M."/>
            <person name="Howarth C."/>
            <person name="Imamovic A."/>
            <person name="Larimer J."/>
            <person name="McCowan C."/>
            <person name="Murphy C."/>
            <person name="Neiman D."/>
            <person name="Pearson M."/>
            <person name="Priest M."/>
            <person name="Roberts A."/>
            <person name="Saif S."/>
            <person name="Shea T."/>
            <person name="Sisk P."/>
            <person name="Sykes S."/>
            <person name="Wortman J."/>
            <person name="Nusbaum C."/>
            <person name="Birren B."/>
        </authorList>
    </citation>
    <scope>NUCLEOTIDE SEQUENCE [LARGE SCALE GENOMIC DNA]</scope>
    <source>
        <strain evidence="1 2">TIAC219</strain>
    </source>
</reference>
<sequence length="35" mass="4091">MRYDIKSRPLIISAAYLKVPNPFAKPTIEFMGKMY</sequence>
<accession>A0ABC9SSQ0</accession>
<comment type="caution">
    <text evidence="1">The sequence shown here is derived from an EMBL/GenBank/DDBJ whole genome shotgun (WGS) entry which is preliminary data.</text>
</comment>
<proteinExistence type="predicted"/>
<gene>
    <name evidence="1" type="ORF">IAY_05629</name>
</gene>
<organism evidence="1 2">
    <name type="scientific">Bacillus cereus TIAC219</name>
    <dbReference type="NCBI Taxonomy" id="718222"/>
    <lineage>
        <taxon>Bacteria</taxon>
        <taxon>Bacillati</taxon>
        <taxon>Bacillota</taxon>
        <taxon>Bacilli</taxon>
        <taxon>Bacillales</taxon>
        <taxon>Bacillaceae</taxon>
        <taxon>Bacillus</taxon>
        <taxon>Bacillus cereus group</taxon>
    </lineage>
</organism>
<evidence type="ECO:0000313" key="1">
    <source>
        <dbReference type="EMBL" id="EOQ58879.1"/>
    </source>
</evidence>
<name>A0ABC9SSQ0_BACCE</name>
<dbReference type="AlphaFoldDB" id="A0ABC9SSQ0"/>
<dbReference type="EMBL" id="AHCJ01000071">
    <property type="protein sequence ID" value="EOQ58879.1"/>
    <property type="molecule type" value="Genomic_DNA"/>
</dbReference>
<protein>
    <submittedName>
        <fullName evidence="1">Uncharacterized protein</fullName>
    </submittedName>
</protein>
<evidence type="ECO:0000313" key="2">
    <source>
        <dbReference type="Proteomes" id="UP000014060"/>
    </source>
</evidence>
<dbReference type="Proteomes" id="UP000014060">
    <property type="component" value="Unassembled WGS sequence"/>
</dbReference>